<dbReference type="InterPro" id="IPR014001">
    <property type="entry name" value="Helicase_ATP-bd"/>
</dbReference>
<proteinExistence type="inferred from homology"/>
<dbReference type="SMART" id="SM00487">
    <property type="entry name" value="DEXDc"/>
    <property type="match status" value="1"/>
</dbReference>
<dbReference type="EMBL" id="WKJH01000018">
    <property type="protein sequence ID" value="MRX64925.1"/>
    <property type="molecule type" value="Genomic_DNA"/>
</dbReference>
<dbReference type="InterPro" id="IPR001650">
    <property type="entry name" value="Helicase_C-like"/>
</dbReference>
<evidence type="ECO:0000256" key="10">
    <source>
        <dbReference type="ARBA" id="ARBA00034808"/>
    </source>
</evidence>
<dbReference type="GO" id="GO:0030894">
    <property type="term" value="C:replisome"/>
    <property type="evidence" value="ECO:0007669"/>
    <property type="project" value="TreeGrafter"/>
</dbReference>
<dbReference type="GO" id="GO:0005737">
    <property type="term" value="C:cytoplasm"/>
    <property type="evidence" value="ECO:0007669"/>
    <property type="project" value="TreeGrafter"/>
</dbReference>
<accession>A0A6I2MQX9</accession>
<evidence type="ECO:0000256" key="5">
    <source>
        <dbReference type="ARBA" id="ARBA00022806"/>
    </source>
</evidence>
<dbReference type="OrthoDB" id="9763310at2"/>
<dbReference type="GO" id="GO:0009378">
    <property type="term" value="F:four-way junction helicase activity"/>
    <property type="evidence" value="ECO:0007669"/>
    <property type="project" value="TreeGrafter"/>
</dbReference>
<dbReference type="GO" id="GO:0043138">
    <property type="term" value="F:3'-5' DNA helicase activity"/>
    <property type="evidence" value="ECO:0007669"/>
    <property type="project" value="UniProtKB-EC"/>
</dbReference>
<dbReference type="InterPro" id="IPR027417">
    <property type="entry name" value="P-loop_NTPase"/>
</dbReference>
<dbReference type="Gene3D" id="1.10.10.10">
    <property type="entry name" value="Winged helix-like DNA-binding domain superfamily/Winged helix DNA-binding domain"/>
    <property type="match status" value="1"/>
</dbReference>
<dbReference type="InterPro" id="IPR004589">
    <property type="entry name" value="DNA_helicase_ATP-dep_RecQ"/>
</dbReference>
<feature type="domain" description="Helicase ATP-binding" evidence="13">
    <location>
        <begin position="26"/>
        <end position="194"/>
    </location>
</feature>
<dbReference type="CDD" id="cd17920">
    <property type="entry name" value="DEXHc_RecQ"/>
    <property type="match status" value="1"/>
</dbReference>
<evidence type="ECO:0000256" key="11">
    <source>
        <dbReference type="ARBA" id="ARBA00044535"/>
    </source>
</evidence>
<dbReference type="Pfam" id="PF00271">
    <property type="entry name" value="Helicase_C"/>
    <property type="match status" value="1"/>
</dbReference>
<sequence length="635" mass="72246">MHKDPKSILEHYWGYGSFRGSQEKIIDAVIDNRDVLALLPTGGGKSVCFQVPALAKEGICIVISPLIALIQNQVEVLKNKGVKAIALTGGISFEEVNNLLDNCLYGNYKFLYLSPERLQQELVRDRIQQMNVNLIAIDEAHCISQWGHDFRPAYLECASLRELIPDVPIIALTATATEAVTTDIVENLRLVDPLIVKDSFSRKNIGFSVLWEQDKRHRLKQLCSAIEHSAIVYVRTRRAAQDLANYLQLNGCSASFFHGGLSKQDKKQRLDLWLTNKVRTMVATNAFGMGIDKPDVELVVHYQIPDCIENYFQEAGRAGRNGESAKAVLLTNALDIEQVKNQFLSVLPDVTFLKLVYNKLNNYFQIPYGEGHNEKYQLNFNAFCEAYKLNAIITYNAFRILDQNSVIALSESFSKKTTLRFITTKEQLFGFLEHNGKLAHIVQTLLRTYGGVFEFDTKINTHLVAKKAEVTENEVLETLRRLHNSEIIDYIEQNSDLDITFLVPREDDITINAFAPKVKALNFIKTKNIEAILAYINNKKVCRSKQLLRYFGENSQTECGICDVCMAKLALDKNLTTFIREEITRSLRIGSRSSRELIKDLPFDEIIILKALQAMLETEEIRINTKNEYELTEER</sequence>
<dbReference type="GO" id="GO:0046872">
    <property type="term" value="F:metal ion binding"/>
    <property type="evidence" value="ECO:0007669"/>
    <property type="project" value="UniProtKB-KW"/>
</dbReference>
<evidence type="ECO:0000313" key="15">
    <source>
        <dbReference type="EMBL" id="MRX64925.1"/>
    </source>
</evidence>
<dbReference type="PROSITE" id="PS51192">
    <property type="entry name" value="HELICASE_ATP_BIND_1"/>
    <property type="match status" value="1"/>
</dbReference>
<name>A0A6I2MQX9_9FLAO</name>
<dbReference type="Pfam" id="PF16124">
    <property type="entry name" value="RecQ_Zn_bind"/>
    <property type="match status" value="1"/>
</dbReference>
<dbReference type="GO" id="GO:0005524">
    <property type="term" value="F:ATP binding"/>
    <property type="evidence" value="ECO:0007669"/>
    <property type="project" value="UniProtKB-KW"/>
</dbReference>
<evidence type="ECO:0000259" key="14">
    <source>
        <dbReference type="PROSITE" id="PS51194"/>
    </source>
</evidence>
<dbReference type="GO" id="GO:0016787">
    <property type="term" value="F:hydrolase activity"/>
    <property type="evidence" value="ECO:0007669"/>
    <property type="project" value="UniProtKB-KW"/>
</dbReference>
<evidence type="ECO:0000256" key="6">
    <source>
        <dbReference type="ARBA" id="ARBA00022840"/>
    </source>
</evidence>
<dbReference type="PANTHER" id="PTHR13710">
    <property type="entry name" value="DNA HELICASE RECQ FAMILY MEMBER"/>
    <property type="match status" value="1"/>
</dbReference>
<dbReference type="PROSITE" id="PS51194">
    <property type="entry name" value="HELICASE_CTER"/>
    <property type="match status" value="1"/>
</dbReference>
<dbReference type="EC" id="5.6.2.4" evidence="10"/>
<keyword evidence="5 15" id="KW-0347">Helicase</keyword>
<keyword evidence="8" id="KW-0413">Isomerase</keyword>
<evidence type="ECO:0000256" key="12">
    <source>
        <dbReference type="ARBA" id="ARBA00044550"/>
    </source>
</evidence>
<dbReference type="InterPro" id="IPR032284">
    <property type="entry name" value="RecQ_Zn-bd"/>
</dbReference>
<evidence type="ECO:0000256" key="2">
    <source>
        <dbReference type="ARBA" id="ARBA00022723"/>
    </source>
</evidence>
<dbReference type="SUPFAM" id="SSF52540">
    <property type="entry name" value="P-loop containing nucleoside triphosphate hydrolases"/>
    <property type="match status" value="1"/>
</dbReference>
<gene>
    <name evidence="15" type="ORF">GJ691_12200</name>
</gene>
<evidence type="ECO:0000256" key="8">
    <source>
        <dbReference type="ARBA" id="ARBA00023235"/>
    </source>
</evidence>
<dbReference type="FunFam" id="3.40.50.300:FF:001389">
    <property type="entry name" value="ATP-dependent DNA helicase RecQ"/>
    <property type="match status" value="1"/>
</dbReference>
<dbReference type="InterPro" id="IPR036388">
    <property type="entry name" value="WH-like_DNA-bd_sf"/>
</dbReference>
<dbReference type="NCBIfam" id="TIGR00614">
    <property type="entry name" value="recQ_fam"/>
    <property type="match status" value="1"/>
</dbReference>
<keyword evidence="16" id="KW-1185">Reference proteome</keyword>
<organism evidence="15 16">
    <name type="scientific">Maribacter luteus</name>
    <dbReference type="NCBI Taxonomy" id="2594478"/>
    <lineage>
        <taxon>Bacteria</taxon>
        <taxon>Pseudomonadati</taxon>
        <taxon>Bacteroidota</taxon>
        <taxon>Flavobacteriia</taxon>
        <taxon>Flavobacteriales</taxon>
        <taxon>Flavobacteriaceae</taxon>
        <taxon>Maribacter</taxon>
    </lineage>
</organism>
<keyword evidence="3" id="KW-0547">Nucleotide-binding</keyword>
<keyword evidence="7" id="KW-0238">DNA-binding</keyword>
<dbReference type="Gene3D" id="3.40.50.300">
    <property type="entry name" value="P-loop containing nucleotide triphosphate hydrolases"/>
    <property type="match status" value="2"/>
</dbReference>
<comment type="catalytic activity">
    <reaction evidence="9">
        <text>Couples ATP hydrolysis with the unwinding of duplex DNA by translocating in the 3'-5' direction.</text>
        <dbReference type="EC" id="5.6.2.4"/>
    </reaction>
</comment>
<dbReference type="RefSeq" id="WP_154367249.1">
    <property type="nucleotide sequence ID" value="NZ_WKJH01000018.1"/>
</dbReference>
<evidence type="ECO:0000256" key="4">
    <source>
        <dbReference type="ARBA" id="ARBA00022801"/>
    </source>
</evidence>
<dbReference type="AlphaFoldDB" id="A0A6I2MQX9"/>
<keyword evidence="4 15" id="KW-0378">Hydrolase</keyword>
<evidence type="ECO:0000259" key="13">
    <source>
        <dbReference type="PROSITE" id="PS51192"/>
    </source>
</evidence>
<dbReference type="GO" id="GO:0003677">
    <property type="term" value="F:DNA binding"/>
    <property type="evidence" value="ECO:0007669"/>
    <property type="project" value="UniProtKB-KW"/>
</dbReference>
<comment type="caution">
    <text evidence="15">The sequence shown here is derived from an EMBL/GenBank/DDBJ whole genome shotgun (WGS) entry which is preliminary data.</text>
</comment>
<dbReference type="Proteomes" id="UP000443153">
    <property type="component" value="Unassembled WGS sequence"/>
</dbReference>
<evidence type="ECO:0000256" key="3">
    <source>
        <dbReference type="ARBA" id="ARBA00022741"/>
    </source>
</evidence>
<dbReference type="GO" id="GO:0006310">
    <property type="term" value="P:DNA recombination"/>
    <property type="evidence" value="ECO:0007669"/>
    <property type="project" value="InterPro"/>
</dbReference>
<feature type="domain" description="Helicase C-terminal" evidence="14">
    <location>
        <begin position="218"/>
        <end position="368"/>
    </location>
</feature>
<protein>
    <recommendedName>
        <fullName evidence="11">ATP-dependent DNA helicase RecQ</fullName>
        <ecNumber evidence="10">5.6.2.4</ecNumber>
    </recommendedName>
    <alternativeName>
        <fullName evidence="12">DNA 3'-5' helicase RecQ</fullName>
    </alternativeName>
</protein>
<evidence type="ECO:0000256" key="7">
    <source>
        <dbReference type="ARBA" id="ARBA00023125"/>
    </source>
</evidence>
<evidence type="ECO:0000256" key="9">
    <source>
        <dbReference type="ARBA" id="ARBA00034617"/>
    </source>
</evidence>
<dbReference type="Pfam" id="PF00270">
    <property type="entry name" value="DEAD"/>
    <property type="match status" value="1"/>
</dbReference>
<evidence type="ECO:0000256" key="1">
    <source>
        <dbReference type="ARBA" id="ARBA00005446"/>
    </source>
</evidence>
<dbReference type="GO" id="GO:0043590">
    <property type="term" value="C:bacterial nucleoid"/>
    <property type="evidence" value="ECO:0007669"/>
    <property type="project" value="TreeGrafter"/>
</dbReference>
<evidence type="ECO:0000313" key="16">
    <source>
        <dbReference type="Proteomes" id="UP000443153"/>
    </source>
</evidence>
<keyword evidence="6" id="KW-0067">ATP-binding</keyword>
<comment type="similarity">
    <text evidence="1">Belongs to the helicase family. RecQ subfamily.</text>
</comment>
<dbReference type="PANTHER" id="PTHR13710:SF105">
    <property type="entry name" value="ATP-DEPENDENT DNA HELICASE Q1"/>
    <property type="match status" value="1"/>
</dbReference>
<reference evidence="15 16" key="1">
    <citation type="submission" date="2019-11" db="EMBL/GenBank/DDBJ databases">
        <title>Maribacter lutea sp. nov., a marine bacterium isolated from intertidal sand.</title>
        <authorList>
            <person name="Liu A."/>
        </authorList>
    </citation>
    <scope>NUCLEOTIDE SEQUENCE [LARGE SCALE GENOMIC DNA]</scope>
    <source>
        <strain evidence="15 16">RZ05</strain>
    </source>
</reference>
<dbReference type="InterPro" id="IPR011545">
    <property type="entry name" value="DEAD/DEAH_box_helicase_dom"/>
</dbReference>
<dbReference type="GO" id="GO:0006281">
    <property type="term" value="P:DNA repair"/>
    <property type="evidence" value="ECO:0007669"/>
    <property type="project" value="TreeGrafter"/>
</dbReference>
<dbReference type="SMART" id="SM00490">
    <property type="entry name" value="HELICc"/>
    <property type="match status" value="1"/>
</dbReference>
<keyword evidence="2" id="KW-0479">Metal-binding</keyword>